<dbReference type="InterPro" id="IPR003488">
    <property type="entry name" value="DprA"/>
</dbReference>
<dbReference type="EMBL" id="CM001167">
    <property type="protein sequence ID" value="EGJ71526.1"/>
    <property type="molecule type" value="Genomic_DNA"/>
</dbReference>
<dbReference type="Pfam" id="PF02481">
    <property type="entry name" value="DNA_processg_A"/>
    <property type="match status" value="1"/>
</dbReference>
<dbReference type="OrthoDB" id="9785707at2"/>
<dbReference type="Gene3D" id="3.40.50.450">
    <property type="match status" value="1"/>
</dbReference>
<evidence type="ECO:0000256" key="1">
    <source>
        <dbReference type="ARBA" id="ARBA00006525"/>
    </source>
</evidence>
<feature type="domain" description="Smf/DprA SLOG" evidence="2">
    <location>
        <begin position="88"/>
        <end position="299"/>
    </location>
</feature>
<dbReference type="HOGENOM" id="CLU_029601_3_2_10"/>
<protein>
    <submittedName>
        <fullName evidence="3">SMF family protein</fullName>
    </submittedName>
</protein>
<dbReference type="eggNOG" id="COG0758">
    <property type="taxonomic scope" value="Bacteria"/>
</dbReference>
<comment type="similarity">
    <text evidence="1">Belongs to the DprA/Smf family.</text>
</comment>
<dbReference type="STRING" id="679937.Bcop_1328"/>
<sequence>MALTTEQLLTLSKLEGLGKVTLTALQDYGFLKKVSIDTSRELLDFYVHCKTKKLFRLSKIYTLHEVQEAHEQAQIILERSQRLNIRCISKYESSYPVPLRSLTHQGKDDAPCLLFYKGDLTQLKDRTGIAVVGTQKPTQEGIKTAQYIASYLAERGINIVSGLADGCDTYAHIGALNQKGITTAVLAHGLEKVYPYKNSSLADRILASGGVVLSEYPIGEKLVKSNFIQRDRIQAGLSAGTIVIQSSKNSGSRYAVFSSYENNRPVWAVNFKNPELLNSPEVQGNISLIKDMYAKPLSSSQLSQVLSLVP</sequence>
<dbReference type="AlphaFoldDB" id="F3ZNV0"/>
<proteinExistence type="inferred from homology"/>
<keyword evidence="4" id="KW-1185">Reference proteome</keyword>
<dbReference type="PANTHER" id="PTHR43022:SF1">
    <property type="entry name" value="PROTEIN SMF"/>
    <property type="match status" value="1"/>
</dbReference>
<evidence type="ECO:0000313" key="4">
    <source>
        <dbReference type="Proteomes" id="UP000018439"/>
    </source>
</evidence>
<dbReference type="Proteomes" id="UP000018439">
    <property type="component" value="Chromosome"/>
</dbReference>
<dbReference type="SUPFAM" id="SSF102405">
    <property type="entry name" value="MCP/YpsA-like"/>
    <property type="match status" value="1"/>
</dbReference>
<reference evidence="3 4" key="1">
    <citation type="journal article" date="2011" name="Stand. Genomic Sci.">
        <title>Non-contiguous finished genome sequence of Bacteroides coprosuis type strain (PC139).</title>
        <authorList>
            <person name="Land M."/>
            <person name="Held B."/>
            <person name="Gronow S."/>
            <person name="Abt B."/>
            <person name="Lucas S."/>
            <person name="Del Rio T.G."/>
            <person name="Nolan M."/>
            <person name="Tice H."/>
            <person name="Cheng J.F."/>
            <person name="Pitluck S."/>
            <person name="Liolios K."/>
            <person name="Pagani I."/>
            <person name="Ivanova N."/>
            <person name="Mavromatis K."/>
            <person name="Mikhailova N."/>
            <person name="Pati A."/>
            <person name="Tapia R."/>
            <person name="Han C."/>
            <person name="Goodwin L."/>
            <person name="Chen A."/>
            <person name="Palaniappan K."/>
            <person name="Hauser L."/>
            <person name="Brambilla E.M."/>
            <person name="Rohde M."/>
            <person name="Goker M."/>
            <person name="Detter J.C."/>
            <person name="Woyke T."/>
            <person name="Bristow J."/>
            <person name="Eisen J.A."/>
            <person name="Markowitz V."/>
            <person name="Hugenholtz P."/>
            <person name="Kyrpides N.C."/>
            <person name="Klenk H.P."/>
            <person name="Lapidus A."/>
        </authorList>
    </citation>
    <scope>NUCLEOTIDE SEQUENCE</scope>
    <source>
        <strain evidence="3 4">DSM 18011</strain>
    </source>
</reference>
<dbReference type="GO" id="GO:0009294">
    <property type="term" value="P:DNA-mediated transformation"/>
    <property type="evidence" value="ECO:0007669"/>
    <property type="project" value="InterPro"/>
</dbReference>
<gene>
    <name evidence="3" type="ORF">Bcop_1328</name>
</gene>
<dbReference type="PANTHER" id="PTHR43022">
    <property type="entry name" value="PROTEIN SMF"/>
    <property type="match status" value="1"/>
</dbReference>
<dbReference type="InterPro" id="IPR057666">
    <property type="entry name" value="DrpA_SLOG"/>
</dbReference>
<name>F3ZNV0_9BACE</name>
<evidence type="ECO:0000313" key="3">
    <source>
        <dbReference type="EMBL" id="EGJ71526.1"/>
    </source>
</evidence>
<evidence type="ECO:0000259" key="2">
    <source>
        <dbReference type="Pfam" id="PF02481"/>
    </source>
</evidence>
<organism evidence="3 4">
    <name type="scientific">Bacteroides coprosuis DSM 18011</name>
    <dbReference type="NCBI Taxonomy" id="679937"/>
    <lineage>
        <taxon>Bacteria</taxon>
        <taxon>Pseudomonadati</taxon>
        <taxon>Bacteroidota</taxon>
        <taxon>Bacteroidia</taxon>
        <taxon>Bacteroidales</taxon>
        <taxon>Bacteroidaceae</taxon>
        <taxon>Bacteroides</taxon>
    </lineage>
</organism>
<accession>F3ZNV0</accession>